<dbReference type="Proteomes" id="UP000028864">
    <property type="component" value="Unassembled WGS sequence"/>
</dbReference>
<organism evidence="1 2">
    <name type="scientific">Mycolicibacterium neoaurum</name>
    <name type="common">Mycobacterium neoaurum</name>
    <dbReference type="NCBI Taxonomy" id="1795"/>
    <lineage>
        <taxon>Bacteria</taxon>
        <taxon>Bacillati</taxon>
        <taxon>Actinomycetota</taxon>
        <taxon>Actinomycetes</taxon>
        <taxon>Mycobacteriales</taxon>
        <taxon>Mycobacteriaceae</taxon>
        <taxon>Mycolicibacterium</taxon>
    </lineage>
</organism>
<protein>
    <submittedName>
        <fullName evidence="1">Thioesterase</fullName>
    </submittedName>
</protein>
<dbReference type="EMBL" id="LK021337">
    <property type="protein sequence ID" value="CDQ43692.1"/>
    <property type="molecule type" value="Genomic_DNA"/>
</dbReference>
<proteinExistence type="predicted"/>
<evidence type="ECO:0000313" key="2">
    <source>
        <dbReference type="Proteomes" id="UP000028864"/>
    </source>
</evidence>
<accession>A0AAV2WHL9</accession>
<dbReference type="InterPro" id="IPR029069">
    <property type="entry name" value="HotDog_dom_sf"/>
</dbReference>
<sequence length="156" mass="16852">MSQHDHPLVAPIQRPHPARSDKALYPVTGLAIARYGDVDANGHVNNLALESLHETARAEFNAQIFPDIYRPASRTVRLVSASNVVHFLAEVHWPATIETGLGIGKLGRTSYVASTALFVDQTCVGLCDTVLVMLDDDGPTPIPDEARELLGGYLLA</sequence>
<dbReference type="SUPFAM" id="SSF54637">
    <property type="entry name" value="Thioesterase/thiol ester dehydrase-isomerase"/>
    <property type="match status" value="1"/>
</dbReference>
<name>A0AAV2WHL9_MYCNE</name>
<dbReference type="AlphaFoldDB" id="A0AAV2WHL9"/>
<dbReference type="Gene3D" id="3.10.129.10">
    <property type="entry name" value="Hotdog Thioesterase"/>
    <property type="match status" value="1"/>
</dbReference>
<dbReference type="Pfam" id="PF13279">
    <property type="entry name" value="4HBT_2"/>
    <property type="match status" value="1"/>
</dbReference>
<dbReference type="CDD" id="cd00586">
    <property type="entry name" value="4HBT"/>
    <property type="match status" value="1"/>
</dbReference>
<gene>
    <name evidence="1" type="ORF">BN1047_01563</name>
</gene>
<reference evidence="1" key="1">
    <citation type="submission" date="2014-05" db="EMBL/GenBank/DDBJ databases">
        <authorList>
            <person name="Urmite Genomes"/>
        </authorList>
    </citation>
    <scope>NUCLEOTIDE SEQUENCE</scope>
    <source>
        <strain evidence="1">DSM 44074</strain>
    </source>
</reference>
<reference evidence="1" key="2">
    <citation type="submission" date="2015-09" db="EMBL/GenBank/DDBJ databases">
        <title>Draft genome sequence of Mycobacterium neoaurum DSM 44074.</title>
        <authorList>
            <person name="Croce O."/>
            <person name="Robert C."/>
            <person name="Raoult D."/>
            <person name="Drancourt M."/>
        </authorList>
    </citation>
    <scope>NUCLEOTIDE SEQUENCE</scope>
    <source>
        <strain evidence="1">DSM 44074</strain>
    </source>
</reference>
<evidence type="ECO:0000313" key="1">
    <source>
        <dbReference type="EMBL" id="CDQ43692.1"/>
    </source>
</evidence>
<dbReference type="RefSeq" id="WP_030134098.1">
    <property type="nucleotide sequence ID" value="NZ_CP074376.1"/>
</dbReference>